<dbReference type="EMBL" id="JAQQWE010000003">
    <property type="protein sequence ID" value="KAK7959639.1"/>
    <property type="molecule type" value="Genomic_DNA"/>
</dbReference>
<evidence type="ECO:0000313" key="5">
    <source>
        <dbReference type="Proteomes" id="UP001391051"/>
    </source>
</evidence>
<dbReference type="InterPro" id="IPR036770">
    <property type="entry name" value="Ankyrin_rpt-contain_sf"/>
</dbReference>
<gene>
    <name evidence="4" type="ORF">PG986_004493</name>
</gene>
<dbReference type="SUPFAM" id="SSF48403">
    <property type="entry name" value="Ankyrin repeat"/>
    <property type="match status" value="1"/>
</dbReference>
<dbReference type="SMART" id="SM00248">
    <property type="entry name" value="ANK"/>
    <property type="match status" value="3"/>
</dbReference>
<keyword evidence="2 3" id="KW-0040">ANK repeat</keyword>
<evidence type="ECO:0000313" key="4">
    <source>
        <dbReference type="EMBL" id="KAK7959639.1"/>
    </source>
</evidence>
<dbReference type="InterPro" id="IPR002110">
    <property type="entry name" value="Ankyrin_rpt"/>
</dbReference>
<name>A0ABR1QMR9_9PEZI</name>
<keyword evidence="5" id="KW-1185">Reference proteome</keyword>
<feature type="repeat" description="ANK" evidence="3">
    <location>
        <begin position="156"/>
        <end position="188"/>
    </location>
</feature>
<evidence type="ECO:0008006" key="6">
    <source>
        <dbReference type="Google" id="ProtNLM"/>
    </source>
</evidence>
<dbReference type="PANTHER" id="PTHR24198:SF165">
    <property type="entry name" value="ANKYRIN REPEAT-CONTAINING PROTEIN-RELATED"/>
    <property type="match status" value="1"/>
</dbReference>
<proteinExistence type="predicted"/>
<organism evidence="4 5">
    <name type="scientific">Apiospora aurea</name>
    <dbReference type="NCBI Taxonomy" id="335848"/>
    <lineage>
        <taxon>Eukaryota</taxon>
        <taxon>Fungi</taxon>
        <taxon>Dikarya</taxon>
        <taxon>Ascomycota</taxon>
        <taxon>Pezizomycotina</taxon>
        <taxon>Sordariomycetes</taxon>
        <taxon>Xylariomycetidae</taxon>
        <taxon>Amphisphaeriales</taxon>
        <taxon>Apiosporaceae</taxon>
        <taxon>Apiospora</taxon>
    </lineage>
</organism>
<sequence length="209" mass="22392">MAPSNVGNDEVIAASTTCTEQSNWDTSAFEQLLEKNWDINSCLGYSGDALSLAVGANKLPLVKYLLDHGADPNRNLRGDTYSALELAAVVDAQLGIFTALVDHGAEVQDRSVMLIAARTGRVDVLEHIHRKVDDPLLIDAVPDNVDVYDNARKKTDFGTPLHGAAGNGQTETVEWLLKQGASSDIKNDSGLTPKEVAAKGGHVKCEKLL</sequence>
<dbReference type="GeneID" id="92073777"/>
<dbReference type="RefSeq" id="XP_066703342.1">
    <property type="nucleotide sequence ID" value="XM_066840715.1"/>
</dbReference>
<dbReference type="PANTHER" id="PTHR24198">
    <property type="entry name" value="ANKYRIN REPEAT AND PROTEIN KINASE DOMAIN-CONTAINING PROTEIN"/>
    <property type="match status" value="1"/>
</dbReference>
<dbReference type="PROSITE" id="PS50088">
    <property type="entry name" value="ANK_REPEAT"/>
    <property type="match status" value="1"/>
</dbReference>
<evidence type="ECO:0000256" key="3">
    <source>
        <dbReference type="PROSITE-ProRule" id="PRU00023"/>
    </source>
</evidence>
<evidence type="ECO:0000256" key="2">
    <source>
        <dbReference type="ARBA" id="ARBA00023043"/>
    </source>
</evidence>
<comment type="caution">
    <text evidence="4">The sequence shown here is derived from an EMBL/GenBank/DDBJ whole genome shotgun (WGS) entry which is preliminary data.</text>
</comment>
<keyword evidence="1" id="KW-0677">Repeat</keyword>
<dbReference type="Gene3D" id="1.25.40.20">
    <property type="entry name" value="Ankyrin repeat-containing domain"/>
    <property type="match status" value="2"/>
</dbReference>
<dbReference type="Proteomes" id="UP001391051">
    <property type="component" value="Unassembled WGS sequence"/>
</dbReference>
<accession>A0ABR1QMR9</accession>
<reference evidence="4 5" key="1">
    <citation type="submission" date="2023-01" db="EMBL/GenBank/DDBJ databases">
        <title>Analysis of 21 Apiospora genomes using comparative genomics revels a genus with tremendous synthesis potential of carbohydrate active enzymes and secondary metabolites.</title>
        <authorList>
            <person name="Sorensen T."/>
        </authorList>
    </citation>
    <scope>NUCLEOTIDE SEQUENCE [LARGE SCALE GENOMIC DNA]</scope>
    <source>
        <strain evidence="4 5">CBS 24483</strain>
    </source>
</reference>
<dbReference type="Pfam" id="PF12796">
    <property type="entry name" value="Ank_2"/>
    <property type="match status" value="2"/>
</dbReference>
<dbReference type="PROSITE" id="PS50297">
    <property type="entry name" value="ANK_REP_REGION"/>
    <property type="match status" value="1"/>
</dbReference>
<evidence type="ECO:0000256" key="1">
    <source>
        <dbReference type="ARBA" id="ARBA00022737"/>
    </source>
</evidence>
<protein>
    <recommendedName>
        <fullName evidence="6">Ankyrin</fullName>
    </recommendedName>
</protein>